<evidence type="ECO:0000313" key="2">
    <source>
        <dbReference type="EMBL" id="OGY17370.1"/>
    </source>
</evidence>
<evidence type="ECO:0000256" key="1">
    <source>
        <dbReference type="SAM" id="Phobius"/>
    </source>
</evidence>
<organism evidence="2 3">
    <name type="scientific">Candidatus Chisholmbacteria bacterium RIFCSPHIGHO2_01_FULL_48_12</name>
    <dbReference type="NCBI Taxonomy" id="1797589"/>
    <lineage>
        <taxon>Bacteria</taxon>
        <taxon>Candidatus Chisholmiibacteriota</taxon>
    </lineage>
</organism>
<dbReference type="AlphaFoldDB" id="A0A1G1VPR3"/>
<keyword evidence="1" id="KW-1133">Transmembrane helix</keyword>
<keyword evidence="1" id="KW-0812">Transmembrane</keyword>
<comment type="caution">
    <text evidence="2">The sequence shown here is derived from an EMBL/GenBank/DDBJ whole genome shotgun (WGS) entry which is preliminary data.</text>
</comment>
<gene>
    <name evidence="2" type="ORF">A2784_02505</name>
</gene>
<accession>A0A1G1VPR3</accession>
<dbReference type="Proteomes" id="UP000177324">
    <property type="component" value="Unassembled WGS sequence"/>
</dbReference>
<feature type="transmembrane region" description="Helical" evidence="1">
    <location>
        <begin position="15"/>
        <end position="37"/>
    </location>
</feature>
<protein>
    <recommendedName>
        <fullName evidence="4">Prepilin-type N-terminal cleavage/methylation domain-containing protein</fullName>
    </recommendedName>
</protein>
<dbReference type="STRING" id="1797589.A2784_02505"/>
<evidence type="ECO:0000313" key="3">
    <source>
        <dbReference type="Proteomes" id="UP000177324"/>
    </source>
</evidence>
<keyword evidence="1" id="KW-0472">Membrane</keyword>
<dbReference type="EMBL" id="MHCH01000028">
    <property type="protein sequence ID" value="OGY17370.1"/>
    <property type="molecule type" value="Genomic_DNA"/>
</dbReference>
<reference evidence="2 3" key="1">
    <citation type="journal article" date="2016" name="Nat. Commun.">
        <title>Thousands of microbial genomes shed light on interconnected biogeochemical processes in an aquifer system.</title>
        <authorList>
            <person name="Anantharaman K."/>
            <person name="Brown C.T."/>
            <person name="Hug L.A."/>
            <person name="Sharon I."/>
            <person name="Castelle C.J."/>
            <person name="Probst A.J."/>
            <person name="Thomas B.C."/>
            <person name="Singh A."/>
            <person name="Wilkins M.J."/>
            <person name="Karaoz U."/>
            <person name="Brodie E.L."/>
            <person name="Williams K.H."/>
            <person name="Hubbard S.S."/>
            <person name="Banfield J.F."/>
        </authorList>
    </citation>
    <scope>NUCLEOTIDE SEQUENCE [LARGE SCALE GENOMIC DNA]</scope>
</reference>
<proteinExistence type="predicted"/>
<sequence length="149" mass="15885">MALSKIAKGQSLVEALVAIAVVVVVLIALAAAVLVAVRGVRFSKEKVRANFLAQEGLEWVRNQRDSFGWADFVGYAAAAGQKYCLQDLSLSQLGACGESQTIGAIFTREATLTLVGSDGVKITVSVAWDDGANQFASEVDTSLYQWEVE</sequence>
<name>A0A1G1VPR3_9BACT</name>
<evidence type="ECO:0008006" key="4">
    <source>
        <dbReference type="Google" id="ProtNLM"/>
    </source>
</evidence>